<accession>A0A9W4XKE8</accession>
<organism evidence="1 2">
    <name type="scientific">Periconia digitata</name>
    <dbReference type="NCBI Taxonomy" id="1303443"/>
    <lineage>
        <taxon>Eukaryota</taxon>
        <taxon>Fungi</taxon>
        <taxon>Dikarya</taxon>
        <taxon>Ascomycota</taxon>
        <taxon>Pezizomycotina</taxon>
        <taxon>Dothideomycetes</taxon>
        <taxon>Pleosporomycetidae</taxon>
        <taxon>Pleosporales</taxon>
        <taxon>Massarineae</taxon>
        <taxon>Periconiaceae</taxon>
        <taxon>Periconia</taxon>
    </lineage>
</organism>
<evidence type="ECO:0000313" key="2">
    <source>
        <dbReference type="Proteomes" id="UP001152607"/>
    </source>
</evidence>
<dbReference type="AlphaFoldDB" id="A0A9W4XKE8"/>
<gene>
    <name evidence="1" type="ORF">PDIGIT_LOCUS4808</name>
</gene>
<comment type="caution">
    <text evidence="1">The sequence shown here is derived from an EMBL/GenBank/DDBJ whole genome shotgun (WGS) entry which is preliminary data.</text>
</comment>
<reference evidence="1" key="1">
    <citation type="submission" date="2023-01" db="EMBL/GenBank/DDBJ databases">
        <authorList>
            <person name="Van Ghelder C."/>
            <person name="Rancurel C."/>
        </authorList>
    </citation>
    <scope>NUCLEOTIDE SEQUENCE</scope>
    <source>
        <strain evidence="1">CNCM I-4278</strain>
    </source>
</reference>
<sequence>MTALSALRCLACTGPPTGVLVVHHPPLSLSLSLSSASSTTLTTNFLSYWALHHPSSSSPCHCALTTLTKENFMPSRRLFPFPPSPSSTHLSSPTHSLTLLSVFLS</sequence>
<proteinExistence type="predicted"/>
<protein>
    <submittedName>
        <fullName evidence="1">Uncharacterized protein</fullName>
    </submittedName>
</protein>
<name>A0A9W4XKE8_9PLEO</name>
<evidence type="ECO:0000313" key="1">
    <source>
        <dbReference type="EMBL" id="CAI6331779.1"/>
    </source>
</evidence>
<dbReference type="EMBL" id="CAOQHR010000003">
    <property type="protein sequence ID" value="CAI6331779.1"/>
    <property type="molecule type" value="Genomic_DNA"/>
</dbReference>
<dbReference type="Proteomes" id="UP001152607">
    <property type="component" value="Unassembled WGS sequence"/>
</dbReference>
<keyword evidence="2" id="KW-1185">Reference proteome</keyword>